<feature type="region of interest" description="Disordered" evidence="6">
    <location>
        <begin position="561"/>
        <end position="583"/>
    </location>
</feature>
<proteinExistence type="predicted"/>
<dbReference type="Proteomes" id="UP000030746">
    <property type="component" value="Unassembled WGS sequence"/>
</dbReference>
<dbReference type="CTD" id="20240490"/>
<feature type="transmembrane region" description="Helical" evidence="7">
    <location>
        <begin position="365"/>
        <end position="390"/>
    </location>
</feature>
<keyword evidence="2 7" id="KW-0812">Transmembrane</keyword>
<feature type="chain" id="PRO_5004718079" description="TIR domain-containing protein" evidence="8">
    <location>
        <begin position="27"/>
        <end position="646"/>
    </location>
</feature>
<dbReference type="STRING" id="225164.V3ZVQ1"/>
<evidence type="ECO:0000256" key="3">
    <source>
        <dbReference type="ARBA" id="ARBA00022729"/>
    </source>
</evidence>
<dbReference type="PRINTS" id="PR01537">
    <property type="entry name" value="INTRLKN1R1F"/>
</dbReference>
<dbReference type="GeneID" id="20240490"/>
<evidence type="ECO:0000256" key="7">
    <source>
        <dbReference type="SAM" id="Phobius"/>
    </source>
</evidence>
<evidence type="ECO:0000256" key="2">
    <source>
        <dbReference type="ARBA" id="ARBA00022692"/>
    </source>
</evidence>
<dbReference type="InterPro" id="IPR035897">
    <property type="entry name" value="Toll_tir_struct_dom_sf"/>
</dbReference>
<evidence type="ECO:0000256" key="4">
    <source>
        <dbReference type="ARBA" id="ARBA00022989"/>
    </source>
</evidence>
<keyword evidence="5 7" id="KW-0472">Membrane</keyword>
<dbReference type="EMBL" id="KB203019">
    <property type="protein sequence ID" value="ESO86685.1"/>
    <property type="molecule type" value="Genomic_DNA"/>
</dbReference>
<dbReference type="SMART" id="SM00181">
    <property type="entry name" value="EGF"/>
    <property type="match status" value="2"/>
</dbReference>
<comment type="subcellular location">
    <subcellularLocation>
        <location evidence="1">Membrane</location>
    </subcellularLocation>
</comment>
<organism evidence="10 11">
    <name type="scientific">Lottia gigantea</name>
    <name type="common">Giant owl limpet</name>
    <dbReference type="NCBI Taxonomy" id="225164"/>
    <lineage>
        <taxon>Eukaryota</taxon>
        <taxon>Metazoa</taxon>
        <taxon>Spiralia</taxon>
        <taxon>Lophotrochozoa</taxon>
        <taxon>Mollusca</taxon>
        <taxon>Gastropoda</taxon>
        <taxon>Patellogastropoda</taxon>
        <taxon>Lottioidea</taxon>
        <taxon>Lottiidae</taxon>
        <taxon>Lottia</taxon>
    </lineage>
</organism>
<feature type="compositionally biased region" description="Low complexity" evidence="6">
    <location>
        <begin position="149"/>
        <end position="164"/>
    </location>
</feature>
<dbReference type="InterPro" id="IPR000742">
    <property type="entry name" value="EGF"/>
</dbReference>
<dbReference type="PROSITE" id="PS00022">
    <property type="entry name" value="EGF_1"/>
    <property type="match status" value="2"/>
</dbReference>
<keyword evidence="4 7" id="KW-1133">Transmembrane helix</keyword>
<dbReference type="HOGENOM" id="CLU_424082_0_0_1"/>
<dbReference type="OMA" id="KCECFAN"/>
<dbReference type="SUPFAM" id="SSF52200">
    <property type="entry name" value="Toll/Interleukin receptor TIR domain"/>
    <property type="match status" value="1"/>
</dbReference>
<reference evidence="10 11" key="1">
    <citation type="journal article" date="2013" name="Nature">
        <title>Insights into bilaterian evolution from three spiralian genomes.</title>
        <authorList>
            <person name="Simakov O."/>
            <person name="Marletaz F."/>
            <person name="Cho S.J."/>
            <person name="Edsinger-Gonzales E."/>
            <person name="Havlak P."/>
            <person name="Hellsten U."/>
            <person name="Kuo D.H."/>
            <person name="Larsson T."/>
            <person name="Lv J."/>
            <person name="Arendt D."/>
            <person name="Savage R."/>
            <person name="Osoegawa K."/>
            <person name="de Jong P."/>
            <person name="Grimwood J."/>
            <person name="Chapman J.A."/>
            <person name="Shapiro H."/>
            <person name="Aerts A."/>
            <person name="Otillar R.P."/>
            <person name="Terry A.Y."/>
            <person name="Boore J.L."/>
            <person name="Grigoriev I.V."/>
            <person name="Lindberg D.R."/>
            <person name="Seaver E.C."/>
            <person name="Weisblat D.A."/>
            <person name="Putnam N.H."/>
            <person name="Rokhsar D.S."/>
        </authorList>
    </citation>
    <scope>NUCLEOTIDE SEQUENCE [LARGE SCALE GENOMIC DNA]</scope>
</reference>
<feature type="region of interest" description="Disordered" evidence="6">
    <location>
        <begin position="143"/>
        <end position="164"/>
    </location>
</feature>
<keyword evidence="11" id="KW-1185">Reference proteome</keyword>
<keyword evidence="3 8" id="KW-0732">Signal</keyword>
<feature type="signal peptide" evidence="8">
    <location>
        <begin position="1"/>
        <end position="26"/>
    </location>
</feature>
<dbReference type="OrthoDB" id="1421090at2759"/>
<evidence type="ECO:0000259" key="9">
    <source>
        <dbReference type="PROSITE" id="PS50104"/>
    </source>
</evidence>
<dbReference type="SMART" id="SM00255">
    <property type="entry name" value="TIR"/>
    <property type="match status" value="1"/>
</dbReference>
<protein>
    <recommendedName>
        <fullName evidence="9">TIR domain-containing protein</fullName>
    </recommendedName>
</protein>
<dbReference type="GO" id="GO:0007165">
    <property type="term" value="P:signal transduction"/>
    <property type="evidence" value="ECO:0007669"/>
    <property type="project" value="InterPro"/>
</dbReference>
<sequence length="646" mass="72389">MRYCKVWSCLMLVLVLESQKFPTSTAFHNGESSKSDGKYSRFYDMDPSRFRRDNRLVNQTTKSEDSCCTVFPTICNTYGDCVLDINICVQLCVCATAADGYWCTQVIKLLTSGASTIATTTTLPSTLPPTAIPKLYASFVETDDDSNHTDSSSETSLSHSTTLDPRGTTLEILQFPSVSPLVPPPVISSPSNPLRLNNSVTTHISGNETQGTSITTIASSIKNVISRLVKSESILKNLTRVRNNCNNCYDGKCILGKDYQPRCARNIDMGAENTTCPLGFDCKNGFCVIESGKSGVSCECFKNWTGHFCNEPCLLNCGDHGKCVKHETEVCACYWNYTGVNCETHDPSMNLMKGATTIKVTNTPWSVIGICFGLLVVLLMLLILIPYYLYRKQWIPMRKLVYYFQHYEDDDGKEYDAFISYKSSKSDEQFVVQKLYPKLEKELDFKLCLHFRDFLPGEAIANSIIQAIQNSRRTIMILTPNYIESEWCRLEYQTAQHEMLKLKHKIIPIILEDIDHVKSVDSNLKSIIDTVTYIKWPLGEISKEEEKFWKLLELTMPKKKLDCSSSTSRTSSEVPLSGVTPLPSSDTLSDDVFTSSVSVEIEPDDNAMVEVTPLDENPHIISCLEHSGDCQILPNEHGLLSDYPAV</sequence>
<dbReference type="PANTHER" id="PTHR24365">
    <property type="entry name" value="TOLL-LIKE RECEPTOR"/>
    <property type="match status" value="1"/>
</dbReference>
<dbReference type="RefSeq" id="XP_009062664.1">
    <property type="nucleotide sequence ID" value="XM_009064416.1"/>
</dbReference>
<gene>
    <name evidence="10" type="ORF">LOTGIDRAFT_166958</name>
</gene>
<dbReference type="GO" id="GO:0005886">
    <property type="term" value="C:plasma membrane"/>
    <property type="evidence" value="ECO:0007669"/>
    <property type="project" value="TreeGrafter"/>
</dbReference>
<dbReference type="Pfam" id="PF01582">
    <property type="entry name" value="TIR"/>
    <property type="match status" value="1"/>
</dbReference>
<evidence type="ECO:0000256" key="5">
    <source>
        <dbReference type="ARBA" id="ARBA00023136"/>
    </source>
</evidence>
<dbReference type="InterPro" id="IPR000157">
    <property type="entry name" value="TIR_dom"/>
</dbReference>
<dbReference type="PROSITE" id="PS50104">
    <property type="entry name" value="TIR"/>
    <property type="match status" value="1"/>
</dbReference>
<dbReference type="Gene3D" id="3.40.50.10140">
    <property type="entry name" value="Toll/interleukin-1 receptor homology (TIR) domain"/>
    <property type="match status" value="1"/>
</dbReference>
<dbReference type="GO" id="GO:0038023">
    <property type="term" value="F:signaling receptor activity"/>
    <property type="evidence" value="ECO:0007669"/>
    <property type="project" value="TreeGrafter"/>
</dbReference>
<evidence type="ECO:0000313" key="11">
    <source>
        <dbReference type="Proteomes" id="UP000030746"/>
    </source>
</evidence>
<evidence type="ECO:0000256" key="1">
    <source>
        <dbReference type="ARBA" id="ARBA00004370"/>
    </source>
</evidence>
<evidence type="ECO:0000256" key="6">
    <source>
        <dbReference type="SAM" id="MobiDB-lite"/>
    </source>
</evidence>
<accession>V3ZVQ1</accession>
<evidence type="ECO:0000256" key="8">
    <source>
        <dbReference type="SAM" id="SignalP"/>
    </source>
</evidence>
<name>V3ZVQ1_LOTGI</name>
<dbReference type="KEGG" id="lgi:LOTGIDRAFT_166958"/>
<evidence type="ECO:0000313" key="10">
    <source>
        <dbReference type="EMBL" id="ESO86685.1"/>
    </source>
</evidence>
<feature type="domain" description="TIR" evidence="9">
    <location>
        <begin position="413"/>
        <end position="556"/>
    </location>
</feature>
<dbReference type="AlphaFoldDB" id="V3ZVQ1"/>
<dbReference type="PANTHER" id="PTHR24365:SF541">
    <property type="entry name" value="PROTEIN TOLL-RELATED"/>
    <property type="match status" value="1"/>
</dbReference>